<dbReference type="SUPFAM" id="SSF90123">
    <property type="entry name" value="ABC transporter transmembrane region"/>
    <property type="match status" value="1"/>
</dbReference>
<evidence type="ECO:0000256" key="1">
    <source>
        <dbReference type="ARBA" id="ARBA00004651"/>
    </source>
</evidence>
<proteinExistence type="inferred from homology"/>
<evidence type="ECO:0000256" key="8">
    <source>
        <dbReference type="ARBA" id="ARBA00023136"/>
    </source>
</evidence>
<dbReference type="SMART" id="SM00382">
    <property type="entry name" value="AAA"/>
    <property type="match status" value="1"/>
</dbReference>
<feature type="domain" description="ABC transporter" evidence="12">
    <location>
        <begin position="732"/>
        <end position="963"/>
    </location>
</feature>
<dbReference type="GO" id="GO:0034040">
    <property type="term" value="F:ATPase-coupled lipid transmembrane transporter activity"/>
    <property type="evidence" value="ECO:0007669"/>
    <property type="project" value="TreeGrafter"/>
</dbReference>
<keyword evidence="7 11" id="KW-1133">Transmembrane helix</keyword>
<feature type="domain" description="ABC transmembrane type-1" evidence="13">
    <location>
        <begin position="422"/>
        <end position="700"/>
    </location>
</feature>
<dbReference type="GO" id="GO:0140359">
    <property type="term" value="F:ABC-type transporter activity"/>
    <property type="evidence" value="ECO:0007669"/>
    <property type="project" value="InterPro"/>
</dbReference>
<dbReference type="InterPro" id="IPR036640">
    <property type="entry name" value="ABC1_TM_sf"/>
</dbReference>
<evidence type="ECO:0000313" key="15">
    <source>
        <dbReference type="Proteomes" id="UP000472335"/>
    </source>
</evidence>
<evidence type="ECO:0000256" key="9">
    <source>
        <dbReference type="ARBA" id="ARBA00061644"/>
    </source>
</evidence>
<feature type="transmembrane region" description="Helical" evidence="11">
    <location>
        <begin position="427"/>
        <end position="449"/>
    </location>
</feature>
<comment type="subcellular location">
    <subcellularLocation>
        <location evidence="1">Cell membrane</location>
        <topology evidence="1">Multi-pass membrane protein</topology>
    </subcellularLocation>
</comment>
<dbReference type="Pfam" id="PF00005">
    <property type="entry name" value="ABC_tran"/>
    <property type="match status" value="1"/>
</dbReference>
<keyword evidence="4 11" id="KW-0812">Transmembrane</keyword>
<dbReference type="GO" id="GO:0016887">
    <property type="term" value="F:ATP hydrolysis activity"/>
    <property type="evidence" value="ECO:0007669"/>
    <property type="project" value="InterPro"/>
</dbReference>
<feature type="transmembrane region" description="Helical" evidence="11">
    <location>
        <begin position="455"/>
        <end position="475"/>
    </location>
</feature>
<evidence type="ECO:0000256" key="3">
    <source>
        <dbReference type="ARBA" id="ARBA00022475"/>
    </source>
</evidence>
<keyword evidence="8 11" id="KW-0472">Membrane</keyword>
<dbReference type="PANTHER" id="PTHR24221:SF654">
    <property type="entry name" value="ATP-BINDING CASSETTE SUB-FAMILY B MEMBER 6"/>
    <property type="match status" value="1"/>
</dbReference>
<evidence type="ECO:0000256" key="10">
    <source>
        <dbReference type="SAM" id="MobiDB-lite"/>
    </source>
</evidence>
<evidence type="ECO:0000259" key="13">
    <source>
        <dbReference type="PROSITE" id="PS50929"/>
    </source>
</evidence>
<dbReference type="PROSITE" id="PS50929">
    <property type="entry name" value="ABC_TM1F"/>
    <property type="match status" value="1"/>
</dbReference>
<feature type="compositionally biased region" description="Low complexity" evidence="10">
    <location>
        <begin position="1"/>
        <end position="33"/>
    </location>
</feature>
<feature type="transmembrane region" description="Helical" evidence="11">
    <location>
        <begin position="559"/>
        <end position="579"/>
    </location>
</feature>
<protein>
    <submittedName>
        <fullName evidence="14">NHLP bacteriocin export ABC transporter permease/ATPase subunit</fullName>
    </submittedName>
</protein>
<comment type="similarity">
    <text evidence="9">Belongs to the ABC transporter superfamily. Lipid exporter (TC 3.A.1.106) family.</text>
</comment>
<dbReference type="Proteomes" id="UP000472335">
    <property type="component" value="Unassembled WGS sequence"/>
</dbReference>
<feature type="transmembrane region" description="Helical" evidence="11">
    <location>
        <begin position="681"/>
        <end position="702"/>
    </location>
</feature>
<name>A0A6G4V4Y2_9ACTN</name>
<dbReference type="InterPro" id="IPR003439">
    <property type="entry name" value="ABC_transporter-like_ATP-bd"/>
</dbReference>
<feature type="transmembrane region" description="Helical" evidence="11">
    <location>
        <begin position="641"/>
        <end position="661"/>
    </location>
</feature>
<gene>
    <name evidence="14" type="ORF">G5C60_15530</name>
</gene>
<keyword evidence="5" id="KW-0547">Nucleotide-binding</keyword>
<feature type="region of interest" description="Disordered" evidence="10">
    <location>
        <begin position="1"/>
        <end position="35"/>
    </location>
</feature>
<accession>A0A6G4V4Y2</accession>
<dbReference type="CDD" id="cd07346">
    <property type="entry name" value="ABC_6TM_exporters"/>
    <property type="match status" value="1"/>
</dbReference>
<evidence type="ECO:0000256" key="6">
    <source>
        <dbReference type="ARBA" id="ARBA00022840"/>
    </source>
</evidence>
<evidence type="ECO:0000313" key="14">
    <source>
        <dbReference type="EMBL" id="NGO08975.1"/>
    </source>
</evidence>
<dbReference type="PROSITE" id="PS00211">
    <property type="entry name" value="ABC_TRANSPORTER_1"/>
    <property type="match status" value="1"/>
</dbReference>
<reference evidence="14 15" key="1">
    <citation type="submission" date="2020-02" db="EMBL/GenBank/DDBJ databases">
        <title>Whole-genome analyses of novel actinobacteria.</title>
        <authorList>
            <person name="Sahin N."/>
            <person name="Gencbay T."/>
        </authorList>
    </citation>
    <scope>NUCLEOTIDE SEQUENCE [LARGE SCALE GENOMIC DNA]</scope>
    <source>
        <strain evidence="14 15">HC44</strain>
    </source>
</reference>
<dbReference type="InterPro" id="IPR039421">
    <property type="entry name" value="Type_1_exporter"/>
</dbReference>
<dbReference type="FunFam" id="3.40.50.300:FF:000299">
    <property type="entry name" value="ABC transporter ATP-binding protein/permease"/>
    <property type="match status" value="1"/>
</dbReference>
<dbReference type="Gene3D" id="3.40.50.300">
    <property type="entry name" value="P-loop containing nucleotide triphosphate hydrolases"/>
    <property type="match status" value="1"/>
</dbReference>
<organism evidence="14 15">
    <name type="scientific">Streptomyces scabichelini</name>
    <dbReference type="NCBI Taxonomy" id="2711217"/>
    <lineage>
        <taxon>Bacteria</taxon>
        <taxon>Bacillati</taxon>
        <taxon>Actinomycetota</taxon>
        <taxon>Actinomycetes</taxon>
        <taxon>Kitasatosporales</taxon>
        <taxon>Streptomycetaceae</taxon>
        <taxon>Streptomyces</taxon>
    </lineage>
</organism>
<dbReference type="GO" id="GO:0005524">
    <property type="term" value="F:ATP binding"/>
    <property type="evidence" value="ECO:0007669"/>
    <property type="project" value="UniProtKB-KW"/>
</dbReference>
<dbReference type="Pfam" id="PF00664">
    <property type="entry name" value="ABC_membrane"/>
    <property type="match status" value="1"/>
</dbReference>
<evidence type="ECO:0000256" key="11">
    <source>
        <dbReference type="SAM" id="Phobius"/>
    </source>
</evidence>
<evidence type="ECO:0000256" key="4">
    <source>
        <dbReference type="ARBA" id="ARBA00022692"/>
    </source>
</evidence>
<keyword evidence="15" id="KW-1185">Reference proteome</keyword>
<dbReference type="PANTHER" id="PTHR24221">
    <property type="entry name" value="ATP-BINDING CASSETTE SUB-FAMILY B"/>
    <property type="match status" value="1"/>
</dbReference>
<dbReference type="InterPro" id="IPR022515">
    <property type="entry name" value="NHPM_micro_ABC2"/>
</dbReference>
<keyword evidence="2" id="KW-0813">Transport</keyword>
<sequence>MTSVPQQNQQHYQQDPQNAQNPQQQQQQQQQQPVTEGDYVLAALGGMGTPVDGSGLNRLDLEGPHVLWLVASGAMDLFAVDAAQQGHWHHLGRLEAGSLLLGPVAGPQHTLVGRPLRECVLRRIALRELYQPPQTETWTYDAYGNPVFVPPATSPLEYALSLGVGRGQAILFEAPLATERGAALTDEDILWMQVPPGSVQYGSVYGAEAAADLLVDPAMWQAMVDQQYRLLATLDRWIEQLERTHENRTAAGIKAGEAVRAQADRTLLASISKRSASGSPAADADATYAACKLVARAAGIALADPAQGGTESDRLDPVERIAIASRVRTRAVRLDGRWWRDNIGPLVGHRSASGAPVALLWRRGGYVAVHPSGRETPVEKANAAEFEPRAVMFYRPLPERRLSPLRLLRFSLQGTGGDLRNLTLSGLVTVALGALVPIATGKVLGIYVPKAQENLIVQFCLAIMIASVVSAAFMLMQNLTILRMEGRIEATLQPAVWDRLLRLPTKFFTARSTGELASAAMGISSIRRLMAGVGPVVVQAGTVGVMNLVLLLWYSVPMALAAIGMLVVIAAVFLGLGLWQVRWQRRLVVLSNKLNNQAFQTLRGLPKLRVAAAENYAYAAWASEFARSRELQQRVGRIKNLNTVLGAVYLPLSSLIIFMLLAGPARGSMSAGDFLTFTTSMTMLLTSVTQLTGSFVSAVAALPMFEEIKPVLDATPEVRVASTRPAALSGSIEAKKLSFRYTDDGPLVLDDVSFAIRPGEFVAIVGPSGCGKSTLLRLLIGFDKPVSGSVLYDGQDLAALDQSAVRRQCGVVLQHAQPFTGSILDCICGTEPYTPEEAMAAAEMAGLAEDIKRMPMGLHTIVSGSGAISGGQRQRLMIAQALIRRPRILFFDEATSALDNETQRTVIESTRALNATRVVIAHRLSTVMDADRVIVMSEGRVVQQGPPAQLLADTGGRLHELVRRQMQ</sequence>
<evidence type="ECO:0000256" key="5">
    <source>
        <dbReference type="ARBA" id="ARBA00022741"/>
    </source>
</evidence>
<dbReference type="InterPro" id="IPR011527">
    <property type="entry name" value="ABC1_TM_dom"/>
</dbReference>
<keyword evidence="6" id="KW-0067">ATP-binding</keyword>
<dbReference type="SUPFAM" id="SSF52540">
    <property type="entry name" value="P-loop containing nucleoside triphosphate hydrolases"/>
    <property type="match status" value="1"/>
</dbReference>
<evidence type="ECO:0000256" key="7">
    <source>
        <dbReference type="ARBA" id="ARBA00022989"/>
    </source>
</evidence>
<dbReference type="EMBL" id="JAAKZY010000041">
    <property type="protein sequence ID" value="NGO08975.1"/>
    <property type="molecule type" value="Genomic_DNA"/>
</dbReference>
<dbReference type="NCBIfam" id="TIGR03797">
    <property type="entry name" value="NHLM_micro_ABC2"/>
    <property type="match status" value="1"/>
</dbReference>
<dbReference type="InterPro" id="IPR003593">
    <property type="entry name" value="AAA+_ATPase"/>
</dbReference>
<dbReference type="Gene3D" id="1.20.1560.10">
    <property type="entry name" value="ABC transporter type 1, transmembrane domain"/>
    <property type="match status" value="1"/>
</dbReference>
<dbReference type="InterPro" id="IPR027417">
    <property type="entry name" value="P-loop_NTPase"/>
</dbReference>
<dbReference type="PROSITE" id="PS50893">
    <property type="entry name" value="ABC_TRANSPORTER_2"/>
    <property type="match status" value="1"/>
</dbReference>
<comment type="caution">
    <text evidence="14">The sequence shown here is derived from an EMBL/GenBank/DDBJ whole genome shotgun (WGS) entry which is preliminary data.</text>
</comment>
<evidence type="ECO:0000259" key="12">
    <source>
        <dbReference type="PROSITE" id="PS50893"/>
    </source>
</evidence>
<dbReference type="GO" id="GO:0005886">
    <property type="term" value="C:plasma membrane"/>
    <property type="evidence" value="ECO:0007669"/>
    <property type="project" value="UniProtKB-SubCell"/>
</dbReference>
<dbReference type="AlphaFoldDB" id="A0A6G4V4Y2"/>
<evidence type="ECO:0000256" key="2">
    <source>
        <dbReference type="ARBA" id="ARBA00022448"/>
    </source>
</evidence>
<dbReference type="InterPro" id="IPR017871">
    <property type="entry name" value="ABC_transporter-like_CS"/>
</dbReference>
<keyword evidence="3" id="KW-1003">Cell membrane</keyword>